<dbReference type="Proteomes" id="UP001501676">
    <property type="component" value="Unassembled WGS sequence"/>
</dbReference>
<organism evidence="2 3">
    <name type="scientific">Cryptosporangium minutisporangium</name>
    <dbReference type="NCBI Taxonomy" id="113569"/>
    <lineage>
        <taxon>Bacteria</taxon>
        <taxon>Bacillati</taxon>
        <taxon>Actinomycetota</taxon>
        <taxon>Actinomycetes</taxon>
        <taxon>Cryptosporangiales</taxon>
        <taxon>Cryptosporangiaceae</taxon>
        <taxon>Cryptosporangium</taxon>
    </lineage>
</organism>
<keyword evidence="3" id="KW-1185">Reference proteome</keyword>
<evidence type="ECO:0000313" key="3">
    <source>
        <dbReference type="Proteomes" id="UP001501676"/>
    </source>
</evidence>
<feature type="compositionally biased region" description="Polar residues" evidence="1">
    <location>
        <begin position="592"/>
        <end position="603"/>
    </location>
</feature>
<sequence length="673" mass="71915">MMGTFLTENVPVSLAGTLGSAGNFRLFACDQPDVVLYVAKTPTLMLDRDGQPAVAVTTYTTQAADGSVKVTSGAATIGVNTAPPLDQAAIDEAKARLGQLGYDPAKLRFLPLTTQKGKARLNLATVAGEPDRAHNERDVGNPGGSLSFLASLTEVGALEWSQGIKQHTRITGDITIQFDYLRRVPDMGATVRVHGQRVFDHFSAALQASYNGFFYGGSAKIEAAWDELSRNGGVEVVFQGQGLPPELEKYRQEMVTTFTKQATAILFDQIFAPMPQVAPAEPDKSGGIFGGANFALKWQKKTDAIDLVQDIQFRGTTWLTETMDVSLAALLGDLPQSCLTEIPAQQAFDSVVVVDADPMLSNAAVSMTWSEGRSPVAPVFGSEGGQQRYTVVSTNPNAVTVTCNTNINYKPRWPVVVHRQSRPVSDRGNSMVIKSAASVGRQDIFLFIREGNRILMPPANISGDYLVLNVSYEGPHLPVPVRDSAHIDAGAPVEFAYPLDPDGRPGIAKFSAFGVIGGQLKRAGEQVIPQTDSAVFILATRGGDIQLVTSETILGESDNLAADLVRGQGRPVVLSGGPAGSPAPETTRAGRNGSNRGPSSNGQGRVISGRTIGIEYGSPGPALWLRLPDGTSQRIGLRSSENWSAFEHDSRDVKVYMEPAGEFAERIYTPLTV</sequence>
<dbReference type="EMBL" id="BAAAYN010000042">
    <property type="protein sequence ID" value="GAA3393299.1"/>
    <property type="molecule type" value="Genomic_DNA"/>
</dbReference>
<evidence type="ECO:0000313" key="2">
    <source>
        <dbReference type="EMBL" id="GAA3393299.1"/>
    </source>
</evidence>
<protein>
    <submittedName>
        <fullName evidence="2">Uncharacterized protein</fullName>
    </submittedName>
</protein>
<reference evidence="3" key="1">
    <citation type="journal article" date="2019" name="Int. J. Syst. Evol. Microbiol.">
        <title>The Global Catalogue of Microorganisms (GCM) 10K type strain sequencing project: providing services to taxonomists for standard genome sequencing and annotation.</title>
        <authorList>
            <consortium name="The Broad Institute Genomics Platform"/>
            <consortium name="The Broad Institute Genome Sequencing Center for Infectious Disease"/>
            <person name="Wu L."/>
            <person name="Ma J."/>
        </authorList>
    </citation>
    <scope>NUCLEOTIDE SEQUENCE [LARGE SCALE GENOMIC DNA]</scope>
    <source>
        <strain evidence="3">JCM 9458</strain>
    </source>
</reference>
<proteinExistence type="predicted"/>
<gene>
    <name evidence="2" type="ORF">GCM10020369_58310</name>
</gene>
<evidence type="ECO:0000256" key="1">
    <source>
        <dbReference type="SAM" id="MobiDB-lite"/>
    </source>
</evidence>
<accession>A0ABP6T5T9</accession>
<comment type="caution">
    <text evidence="2">The sequence shown here is derived from an EMBL/GenBank/DDBJ whole genome shotgun (WGS) entry which is preliminary data.</text>
</comment>
<name>A0ABP6T5T9_9ACTN</name>
<feature type="region of interest" description="Disordered" evidence="1">
    <location>
        <begin position="572"/>
        <end position="606"/>
    </location>
</feature>